<feature type="compositionally biased region" description="Basic and acidic residues" evidence="1">
    <location>
        <begin position="259"/>
        <end position="272"/>
    </location>
</feature>
<gene>
    <name evidence="3" type="ORF">C9I28_11195</name>
</gene>
<evidence type="ECO:0000313" key="3">
    <source>
        <dbReference type="EMBL" id="AVR99152.1"/>
    </source>
</evidence>
<dbReference type="PANTHER" id="PTHR35585">
    <property type="entry name" value="HHE DOMAIN PROTEIN (AFU_ORTHOLOGUE AFUA_4G00730)"/>
    <property type="match status" value="1"/>
</dbReference>
<evidence type="ECO:0000313" key="4">
    <source>
        <dbReference type="Proteomes" id="UP000240505"/>
    </source>
</evidence>
<dbReference type="CDD" id="cd12108">
    <property type="entry name" value="Hr-like"/>
    <property type="match status" value="1"/>
</dbReference>
<feature type="domain" description="Hemerythrin-like" evidence="2">
    <location>
        <begin position="128"/>
        <end position="247"/>
    </location>
</feature>
<organism evidence="3 4">
    <name type="scientific">Pseudoduganella armeniaca</name>
    <dbReference type="NCBI Taxonomy" id="2072590"/>
    <lineage>
        <taxon>Bacteria</taxon>
        <taxon>Pseudomonadati</taxon>
        <taxon>Pseudomonadota</taxon>
        <taxon>Betaproteobacteria</taxon>
        <taxon>Burkholderiales</taxon>
        <taxon>Oxalobacteraceae</taxon>
        <taxon>Telluria group</taxon>
        <taxon>Pseudoduganella</taxon>
    </lineage>
</organism>
<proteinExistence type="predicted"/>
<evidence type="ECO:0000259" key="2">
    <source>
        <dbReference type="Pfam" id="PF01814"/>
    </source>
</evidence>
<reference evidence="3 4" key="1">
    <citation type="submission" date="2018-03" db="EMBL/GenBank/DDBJ databases">
        <title>Massilia armeniaca sp. nov., isolated from desert soil.</title>
        <authorList>
            <person name="Huang H."/>
            <person name="Ren M."/>
        </authorList>
    </citation>
    <scope>NUCLEOTIDE SEQUENCE [LARGE SCALE GENOMIC DNA]</scope>
    <source>
        <strain evidence="3 4">ZMN-3</strain>
    </source>
</reference>
<dbReference type="Gene3D" id="1.20.120.520">
    <property type="entry name" value="nmb1532 protein domain like"/>
    <property type="match status" value="1"/>
</dbReference>
<dbReference type="KEGG" id="masz:C9I28_11195"/>
<protein>
    <recommendedName>
        <fullName evidence="2">Hemerythrin-like domain-containing protein</fullName>
    </recommendedName>
</protein>
<dbReference type="InterPro" id="IPR012312">
    <property type="entry name" value="Hemerythrin-like"/>
</dbReference>
<dbReference type="PANTHER" id="PTHR35585:SF1">
    <property type="entry name" value="HHE DOMAIN PROTEIN (AFU_ORTHOLOGUE AFUA_4G00730)"/>
    <property type="match status" value="1"/>
</dbReference>
<accession>A0A2R4CHZ3</accession>
<name>A0A2R4CHZ3_9BURK</name>
<dbReference type="OrthoDB" id="5512987at2"/>
<dbReference type="Pfam" id="PF01814">
    <property type="entry name" value="Hemerythrin"/>
    <property type="match status" value="1"/>
</dbReference>
<evidence type="ECO:0000256" key="1">
    <source>
        <dbReference type="SAM" id="MobiDB-lite"/>
    </source>
</evidence>
<feature type="region of interest" description="Disordered" evidence="1">
    <location>
        <begin position="259"/>
        <end position="296"/>
    </location>
</feature>
<dbReference type="AlphaFoldDB" id="A0A2R4CHZ3"/>
<sequence>MLQPCSARKPETRCTIPRWSGQESVRMYSGCVMAVLGSCQVINKGQYCRTNGAPGGKAPGVGRAARPSDGNTSILGRHQGSCRPAAIHPFKEPPMSNEADKNAVDLPTADDHPAARMPRAERSTVNDAVALLTSDHDKAKQLFREYERLARIGDISLKADLALQICMELTIHTQIEEELFYPAFRSETGQDQLVRDAIQEHAEAKELIAHIQGMSGDDQDLDSTMDLLRRAIEHHVTEEEQQMFPQARQSDVDLARLREQLADRKEQLEHDMGAAPLRSGTREAVGERSAVGKADS</sequence>
<keyword evidence="4" id="KW-1185">Reference proteome</keyword>
<dbReference type="EMBL" id="CP028324">
    <property type="protein sequence ID" value="AVR99152.1"/>
    <property type="molecule type" value="Genomic_DNA"/>
</dbReference>
<dbReference type="Proteomes" id="UP000240505">
    <property type="component" value="Chromosome"/>
</dbReference>